<reference evidence="1 2" key="1">
    <citation type="submission" date="2017-04" db="EMBL/GenBank/DDBJ databases">
        <authorList>
            <person name="Afonso C.L."/>
            <person name="Miller P.J."/>
            <person name="Scott M.A."/>
            <person name="Spackman E."/>
            <person name="Goraichik I."/>
            <person name="Dimitrov K.M."/>
            <person name="Suarez D.L."/>
            <person name="Swayne D.E."/>
        </authorList>
    </citation>
    <scope>NUCLEOTIDE SEQUENCE [LARGE SCALE GENOMIC DNA]</scope>
    <source>
        <strain evidence="1 2">DSM 11270</strain>
    </source>
</reference>
<dbReference type="STRING" id="656914.SAMN00017405_0053"/>
<dbReference type="OrthoDB" id="1690557at2"/>
<dbReference type="AlphaFoldDB" id="A0A1W1VJV3"/>
<accession>A0A1W1VJV3</accession>
<sequence length="152" mass="17642">MEIYKILDELEAEIEKCARIPLTDKIVIKDEILFDYIDQMRANVPEDMRTGQLIRDEREKIIEEAKAKANEILTNAKSQVLEITDESEITKLAEQKGDKMLESARRQSEELIRGALEYADDLMSNLQDQFEQNLALIKEGRQQIKDTNKQVD</sequence>
<protein>
    <recommendedName>
        <fullName evidence="3">ATPase</fullName>
    </recommendedName>
</protein>
<dbReference type="EMBL" id="FWWT01000022">
    <property type="protein sequence ID" value="SMB93563.1"/>
    <property type="molecule type" value="Genomic_DNA"/>
</dbReference>
<gene>
    <name evidence="1" type="ORF">SAMN00017405_0053</name>
</gene>
<dbReference type="RefSeq" id="WP_084053857.1">
    <property type="nucleotide sequence ID" value="NZ_FWWT01000022.1"/>
</dbReference>
<evidence type="ECO:0000313" key="1">
    <source>
        <dbReference type="EMBL" id="SMB93563.1"/>
    </source>
</evidence>
<dbReference type="Proteomes" id="UP000192731">
    <property type="component" value="Unassembled WGS sequence"/>
</dbReference>
<evidence type="ECO:0000313" key="2">
    <source>
        <dbReference type="Proteomes" id="UP000192731"/>
    </source>
</evidence>
<evidence type="ECO:0008006" key="3">
    <source>
        <dbReference type="Google" id="ProtNLM"/>
    </source>
</evidence>
<organism evidence="1 2">
    <name type="scientific">Desulfonispora thiosulfatigenes DSM 11270</name>
    <dbReference type="NCBI Taxonomy" id="656914"/>
    <lineage>
        <taxon>Bacteria</taxon>
        <taxon>Bacillati</taxon>
        <taxon>Bacillota</taxon>
        <taxon>Clostridia</taxon>
        <taxon>Eubacteriales</taxon>
        <taxon>Peptococcaceae</taxon>
        <taxon>Desulfonispora</taxon>
    </lineage>
</organism>
<name>A0A1W1VJV3_DESTI</name>
<keyword evidence="2" id="KW-1185">Reference proteome</keyword>
<proteinExistence type="predicted"/>